<proteinExistence type="predicted"/>
<dbReference type="EMBL" id="UOEC01000156">
    <property type="protein sequence ID" value="VAV98885.1"/>
    <property type="molecule type" value="Genomic_DNA"/>
</dbReference>
<name>A0A3B0SVR7_9ZZZZ</name>
<feature type="compositionally biased region" description="Low complexity" evidence="1">
    <location>
        <begin position="36"/>
        <end position="49"/>
    </location>
</feature>
<protein>
    <submittedName>
        <fullName evidence="2">Uncharacterized protein</fullName>
    </submittedName>
</protein>
<sequence length="202" mass="21913">MGLNIFKRAIAGSAIAAFFVSVILSDPSAAQGLGGATTPEKPAAAPAEDTPIEAPDETDKTEVPDEAPEPKIDKSRLPPLATYQAMLDVNKKTGWVSFRNYNGNQLIYFTALQTMHCRLKEIRYSINSTDLDQRFDLVKCNPYLPFSLPSNAGPKDILINLPLGEAETIAVQVVWEDDRESEVVVFGPCPDVGEATCATVVE</sequence>
<feature type="region of interest" description="Disordered" evidence="1">
    <location>
        <begin position="31"/>
        <end position="75"/>
    </location>
</feature>
<evidence type="ECO:0000313" key="2">
    <source>
        <dbReference type="EMBL" id="VAV98885.1"/>
    </source>
</evidence>
<evidence type="ECO:0000256" key="1">
    <source>
        <dbReference type="SAM" id="MobiDB-lite"/>
    </source>
</evidence>
<gene>
    <name evidence="2" type="ORF">MNBD_ALPHA08-1340</name>
</gene>
<dbReference type="AlphaFoldDB" id="A0A3B0SVR7"/>
<organism evidence="2">
    <name type="scientific">hydrothermal vent metagenome</name>
    <dbReference type="NCBI Taxonomy" id="652676"/>
    <lineage>
        <taxon>unclassified sequences</taxon>
        <taxon>metagenomes</taxon>
        <taxon>ecological metagenomes</taxon>
    </lineage>
</organism>
<reference evidence="2" key="1">
    <citation type="submission" date="2018-06" db="EMBL/GenBank/DDBJ databases">
        <authorList>
            <person name="Zhirakovskaya E."/>
        </authorList>
    </citation>
    <scope>NUCLEOTIDE SEQUENCE</scope>
</reference>
<feature type="compositionally biased region" description="Basic and acidic residues" evidence="1">
    <location>
        <begin position="57"/>
        <end position="75"/>
    </location>
</feature>
<accession>A0A3B0SVR7</accession>